<dbReference type="EMBL" id="LR134162">
    <property type="protein sequence ID" value="VEB07504.1"/>
    <property type="molecule type" value="Genomic_DNA"/>
</dbReference>
<proteinExistence type="predicted"/>
<accession>A0A3S4KLU5</accession>
<evidence type="ECO:0000313" key="2">
    <source>
        <dbReference type="Proteomes" id="UP000282433"/>
    </source>
</evidence>
<evidence type="ECO:0000313" key="1">
    <source>
        <dbReference type="EMBL" id="VEB07504.1"/>
    </source>
</evidence>
<reference evidence="1 2" key="1">
    <citation type="submission" date="2018-12" db="EMBL/GenBank/DDBJ databases">
        <authorList>
            <consortium name="Pathogen Informatics"/>
        </authorList>
    </citation>
    <scope>NUCLEOTIDE SEQUENCE [LARGE SCALE GENOMIC DNA]</scope>
    <source>
        <strain evidence="1 2">NCTC13635</strain>
    </source>
</reference>
<sequence length="81" mass="9347">MAATAVAILSAFFTRFGRTLRIIFKVPAAVPDHLYDLLQKLFHGLQQNYRNHHDALPYFTSCISVMSVRYENIPYHSSFDI</sequence>
<dbReference type="AlphaFoldDB" id="A0A3S4KLU5"/>
<name>A0A3S4KLU5_KLEPN</name>
<protein>
    <submittedName>
        <fullName evidence="1">Uncharacterized protein</fullName>
    </submittedName>
</protein>
<organism evidence="1 2">
    <name type="scientific">Klebsiella pneumoniae</name>
    <dbReference type="NCBI Taxonomy" id="573"/>
    <lineage>
        <taxon>Bacteria</taxon>
        <taxon>Pseudomonadati</taxon>
        <taxon>Pseudomonadota</taxon>
        <taxon>Gammaproteobacteria</taxon>
        <taxon>Enterobacterales</taxon>
        <taxon>Enterobacteriaceae</taxon>
        <taxon>Klebsiella/Raoultella group</taxon>
        <taxon>Klebsiella</taxon>
        <taxon>Klebsiella pneumoniae complex</taxon>
    </lineage>
</organism>
<dbReference type="Proteomes" id="UP000282433">
    <property type="component" value="Chromosome"/>
</dbReference>
<gene>
    <name evidence="1" type="ORF">NCTC13635_06833</name>
</gene>